<feature type="non-terminal residue" evidence="1">
    <location>
        <position position="481"/>
    </location>
</feature>
<keyword evidence="2" id="KW-1185">Reference proteome</keyword>
<dbReference type="AlphaFoldDB" id="X6L8M1"/>
<dbReference type="EMBL" id="ASPP01049889">
    <property type="protein sequence ID" value="ETN97386.1"/>
    <property type="molecule type" value="Genomic_DNA"/>
</dbReference>
<reference evidence="1 2" key="1">
    <citation type="journal article" date="2013" name="Curr. Biol.">
        <title>The Genome of the Foraminiferan Reticulomyxa filosa.</title>
        <authorList>
            <person name="Glockner G."/>
            <person name="Hulsmann N."/>
            <person name="Schleicher M."/>
            <person name="Noegel A.A."/>
            <person name="Eichinger L."/>
            <person name="Gallinger C."/>
            <person name="Pawlowski J."/>
            <person name="Sierra R."/>
            <person name="Euteneuer U."/>
            <person name="Pillet L."/>
            <person name="Moustafa A."/>
            <person name="Platzer M."/>
            <person name="Groth M."/>
            <person name="Szafranski K."/>
            <person name="Schliwa M."/>
        </authorList>
    </citation>
    <scope>NUCLEOTIDE SEQUENCE [LARGE SCALE GENOMIC DNA]</scope>
</reference>
<protein>
    <submittedName>
        <fullName evidence="1">Uncharacterized protein</fullName>
    </submittedName>
</protein>
<gene>
    <name evidence="1" type="ORF">RFI_40141</name>
</gene>
<comment type="caution">
    <text evidence="1">The sequence shown here is derived from an EMBL/GenBank/DDBJ whole genome shotgun (WGS) entry which is preliminary data.</text>
</comment>
<organism evidence="1 2">
    <name type="scientific">Reticulomyxa filosa</name>
    <dbReference type="NCBI Taxonomy" id="46433"/>
    <lineage>
        <taxon>Eukaryota</taxon>
        <taxon>Sar</taxon>
        <taxon>Rhizaria</taxon>
        <taxon>Retaria</taxon>
        <taxon>Foraminifera</taxon>
        <taxon>Monothalamids</taxon>
        <taxon>Reticulomyxidae</taxon>
        <taxon>Reticulomyxa</taxon>
    </lineage>
</organism>
<dbReference type="Proteomes" id="UP000023152">
    <property type="component" value="Unassembled WGS sequence"/>
</dbReference>
<proteinExistence type="predicted"/>
<dbReference type="OrthoDB" id="9990006at2759"/>
<accession>X6L8M1</accession>
<name>X6L8M1_RETFI</name>
<evidence type="ECO:0000313" key="2">
    <source>
        <dbReference type="Proteomes" id="UP000023152"/>
    </source>
</evidence>
<evidence type="ECO:0000313" key="1">
    <source>
        <dbReference type="EMBL" id="ETN97386.1"/>
    </source>
</evidence>
<sequence length="481" mass="57898">MLSNGKWKDYESIFDYEHRTIMLFDQSKFKIKSLQLGNPNKLSLEFNVHIQWYSHSDIHQTHSKWACLILNHTWHFRTIDYGDRDDLSTCISANESKKTYIYIYIYIYREFNSFHVIWKDLDNRTHKESLNPYSITLKQGMQYVKDKLQMRNHFINGGDEVLYFQCEFHKWSPEISSTILNKDVLLYDIYKYLPHYPIIQVHWEIKGYFIVPYKRTIGIERSNLPKSVQFQDMIISSNKKPRFNPLLYECDLHKLKIIRDTIYVKITRNSPLQKLFHEMIKNGYLCDLITFQYANNKKEEKQFYDSIKQEINYSEKDENGKLILNDKILTILNELKILYHDDIHKQMGYPLQLHHICAILLYCGKSCNTEFSYDQIQFRHHRWPYLDRFLQESIMILHSHERREESETELYCGLKGVRLKNIEKEIKAGNFISHVSTSDDIQVARMYRSDQGYEKTHKEECAWNAKVESEDEYTQMILLTW</sequence>